<dbReference type="InterPro" id="IPR050554">
    <property type="entry name" value="Met_Synthase/Corrinoid"/>
</dbReference>
<proteinExistence type="predicted"/>
<dbReference type="InterPro" id="IPR036594">
    <property type="entry name" value="Meth_synthase_dom"/>
</dbReference>
<dbReference type="Gene3D" id="3.40.50.280">
    <property type="entry name" value="Cobalamin-binding domain"/>
    <property type="match status" value="1"/>
</dbReference>
<dbReference type="GO" id="GO:0046872">
    <property type="term" value="F:metal ion binding"/>
    <property type="evidence" value="ECO:0007669"/>
    <property type="project" value="UniProtKB-KW"/>
</dbReference>
<name>A0A160M7F0_9BACI</name>
<dbReference type="Gene3D" id="1.10.1240.10">
    <property type="entry name" value="Methionine synthase domain"/>
    <property type="match status" value="1"/>
</dbReference>
<dbReference type="STRING" id="1196031.A361_04770"/>
<organism evidence="4 5">
    <name type="scientific">Cytobacillus oceanisediminis 2691</name>
    <dbReference type="NCBI Taxonomy" id="1196031"/>
    <lineage>
        <taxon>Bacteria</taxon>
        <taxon>Bacillati</taxon>
        <taxon>Bacillota</taxon>
        <taxon>Bacilli</taxon>
        <taxon>Bacillales</taxon>
        <taxon>Bacillaceae</taxon>
        <taxon>Cytobacillus</taxon>
    </lineage>
</organism>
<feature type="domain" description="B12-binding" evidence="3">
    <location>
        <begin position="84"/>
        <end position="211"/>
    </location>
</feature>
<dbReference type="RefSeq" id="WP_019382657.1">
    <property type="nucleotide sequence ID" value="NZ_CP015506.1"/>
</dbReference>
<evidence type="ECO:0000256" key="2">
    <source>
        <dbReference type="ARBA" id="ARBA00023285"/>
    </source>
</evidence>
<accession>A0A160M7F0</accession>
<keyword evidence="1" id="KW-0479">Metal-binding</keyword>
<dbReference type="GO" id="GO:0005829">
    <property type="term" value="C:cytosol"/>
    <property type="evidence" value="ECO:0007669"/>
    <property type="project" value="TreeGrafter"/>
</dbReference>
<dbReference type="InterPro" id="IPR036724">
    <property type="entry name" value="Cobalamin-bd_sf"/>
</dbReference>
<dbReference type="InterPro" id="IPR003759">
    <property type="entry name" value="Cbl-bd_cap"/>
</dbReference>
<dbReference type="Pfam" id="PF02310">
    <property type="entry name" value="B12-binding"/>
    <property type="match status" value="1"/>
</dbReference>
<reference evidence="4 5" key="1">
    <citation type="submission" date="2016-04" db="EMBL/GenBank/DDBJ databases">
        <title>Complete genome sequence of Bacillus oceanisediminis strain 2691.</title>
        <authorList>
            <person name="Jeong H."/>
            <person name="Kim H.J."/>
            <person name="Lee D.-W."/>
        </authorList>
    </citation>
    <scope>NUCLEOTIDE SEQUENCE [LARGE SCALE GENOMIC DNA]</scope>
    <source>
        <strain evidence="4 5">2691</strain>
    </source>
</reference>
<dbReference type="GO" id="GO:0050667">
    <property type="term" value="P:homocysteine metabolic process"/>
    <property type="evidence" value="ECO:0007669"/>
    <property type="project" value="TreeGrafter"/>
</dbReference>
<dbReference type="AlphaFoldDB" id="A0A160M7F0"/>
<dbReference type="Proteomes" id="UP000077856">
    <property type="component" value="Chromosome"/>
</dbReference>
<evidence type="ECO:0000313" key="5">
    <source>
        <dbReference type="Proteomes" id="UP000077856"/>
    </source>
</evidence>
<dbReference type="eggNOG" id="COG5012">
    <property type="taxonomic scope" value="Bacteria"/>
</dbReference>
<evidence type="ECO:0000259" key="3">
    <source>
        <dbReference type="PROSITE" id="PS51332"/>
    </source>
</evidence>
<dbReference type="EMBL" id="CP015506">
    <property type="protein sequence ID" value="AND38459.1"/>
    <property type="molecule type" value="Genomic_DNA"/>
</dbReference>
<dbReference type="PANTHER" id="PTHR45833:SF1">
    <property type="entry name" value="METHIONINE SYNTHASE"/>
    <property type="match status" value="1"/>
</dbReference>
<dbReference type="InterPro" id="IPR006158">
    <property type="entry name" value="Cobalamin-bd"/>
</dbReference>
<evidence type="ECO:0000256" key="1">
    <source>
        <dbReference type="ARBA" id="ARBA00022723"/>
    </source>
</evidence>
<dbReference type="PANTHER" id="PTHR45833">
    <property type="entry name" value="METHIONINE SYNTHASE"/>
    <property type="match status" value="1"/>
</dbReference>
<gene>
    <name evidence="4" type="ORF">A361_04770</name>
</gene>
<dbReference type="SUPFAM" id="SSF52242">
    <property type="entry name" value="Cobalamin (vitamin B12)-binding domain"/>
    <property type="match status" value="1"/>
</dbReference>
<protein>
    <submittedName>
        <fullName evidence="4">Cobalamin-binding protein</fullName>
    </submittedName>
</protein>
<keyword evidence="2" id="KW-0170">Cobalt</keyword>
<dbReference type="GO" id="GO:0008705">
    <property type="term" value="F:methionine synthase activity"/>
    <property type="evidence" value="ECO:0007669"/>
    <property type="project" value="TreeGrafter"/>
</dbReference>
<dbReference type="GO" id="GO:0031419">
    <property type="term" value="F:cobalamin binding"/>
    <property type="evidence" value="ECO:0007669"/>
    <property type="project" value="InterPro"/>
</dbReference>
<dbReference type="Pfam" id="PF02607">
    <property type="entry name" value="B12-binding_2"/>
    <property type="match status" value="1"/>
</dbReference>
<dbReference type="GO" id="GO:0046653">
    <property type="term" value="P:tetrahydrofolate metabolic process"/>
    <property type="evidence" value="ECO:0007669"/>
    <property type="project" value="TreeGrafter"/>
</dbReference>
<dbReference type="CDD" id="cd02065">
    <property type="entry name" value="B12-binding_like"/>
    <property type="match status" value="1"/>
</dbReference>
<sequence>MNHAETLASLLLQGDSAKVWENIQKQPQLSRLEVYQNLITPAMQHIGHLWETNQITVADEHLATATCDFVLSKLAYRQEKRQSNQKAMFLCLDGEQHYIGLKMVNSLFEEHGWETKYFGPSLPLEYALKTAKDWKPSVIGLSVSIVYHLPKLKEYAEAFAKLTHKPAVLLGGRLAGKYDLLPYCSDHTVILKDLPETKEWLQNNEAGGQQNAIF</sequence>
<dbReference type="PROSITE" id="PS51332">
    <property type="entry name" value="B12_BINDING"/>
    <property type="match status" value="1"/>
</dbReference>
<dbReference type="KEGG" id="bon:A361_04770"/>
<evidence type="ECO:0000313" key="4">
    <source>
        <dbReference type="EMBL" id="AND38459.1"/>
    </source>
</evidence>